<proteinExistence type="predicted"/>
<dbReference type="RefSeq" id="XP_060673876.1">
    <property type="nucleotide sequence ID" value="XM_060817893.1"/>
</dbReference>
<gene>
    <name evidence="3" type="primary">LOC125418869</name>
</gene>
<dbReference type="PANTHER" id="PTHR31589">
    <property type="entry name" value="PROTEIN, PUTATIVE (DUF239)-RELATED-RELATED"/>
    <property type="match status" value="1"/>
</dbReference>
<reference evidence="3" key="1">
    <citation type="submission" date="2025-08" db="UniProtKB">
        <authorList>
            <consortium name="RefSeq"/>
        </authorList>
    </citation>
    <scope>IDENTIFICATION</scope>
    <source>
        <tissue evidence="3">Seedling</tissue>
    </source>
</reference>
<feature type="domain" description="Neprosin PEP catalytic" evidence="1">
    <location>
        <begin position="153"/>
        <end position="405"/>
    </location>
</feature>
<accession>A0ABM4AAX2</accession>
<dbReference type="PROSITE" id="PS52045">
    <property type="entry name" value="NEPROSIN_PEP_CD"/>
    <property type="match status" value="1"/>
</dbReference>
<evidence type="ECO:0000259" key="1">
    <source>
        <dbReference type="PROSITE" id="PS52045"/>
    </source>
</evidence>
<organism evidence="2 3">
    <name type="scientific">Ziziphus jujuba</name>
    <name type="common">Chinese jujube</name>
    <name type="synonym">Ziziphus sativa</name>
    <dbReference type="NCBI Taxonomy" id="326968"/>
    <lineage>
        <taxon>Eukaryota</taxon>
        <taxon>Viridiplantae</taxon>
        <taxon>Streptophyta</taxon>
        <taxon>Embryophyta</taxon>
        <taxon>Tracheophyta</taxon>
        <taxon>Spermatophyta</taxon>
        <taxon>Magnoliopsida</taxon>
        <taxon>eudicotyledons</taxon>
        <taxon>Gunneridae</taxon>
        <taxon>Pentapetalae</taxon>
        <taxon>rosids</taxon>
        <taxon>fabids</taxon>
        <taxon>Rosales</taxon>
        <taxon>Rhamnaceae</taxon>
        <taxon>Paliureae</taxon>
        <taxon>Ziziphus</taxon>
    </lineage>
</organism>
<dbReference type="InterPro" id="IPR025521">
    <property type="entry name" value="Neprosin_propep"/>
</dbReference>
<dbReference type="PANTHER" id="PTHR31589:SF233">
    <property type="entry name" value="PROTEIN, PUTATIVE (DUF239)-RELATED"/>
    <property type="match status" value="1"/>
</dbReference>
<evidence type="ECO:0000313" key="3">
    <source>
        <dbReference type="RefSeq" id="XP_060673876.1"/>
    </source>
</evidence>
<keyword evidence="2" id="KW-1185">Reference proteome</keyword>
<dbReference type="GeneID" id="125418869"/>
<dbReference type="Gene3D" id="3.90.1320.10">
    <property type="entry name" value="Outer-capsid protein sigma 3, large lobe"/>
    <property type="match status" value="1"/>
</dbReference>
<dbReference type="Proteomes" id="UP001652623">
    <property type="component" value="Chromosome 6"/>
</dbReference>
<evidence type="ECO:0000313" key="2">
    <source>
        <dbReference type="Proteomes" id="UP001652623"/>
    </source>
</evidence>
<sequence length="405" mass="44696">MRKEYCDSPDHPHQDIVRFEFTGFKPNALLDPHGFVSASPTGKRPFEGKVRGIRNNIKESHDVIDLTKSDFVSLLSGEDDDFDCVDIYKQPALNHPLLKDHEIQLFPNFSKNPIASSESSKGESTHKVYIHSKGCPSGMVPIERTKAKYGHQISQQFPRLHFATLNTKPNTAVHGARATMNTWNPSVTSGQFSMGVIRIQSGPPAQLNIIQAGWAVHSDLYGDHKTHFTIRWTVDGFKRTGCYNARCPGFVQVHPTVRPGLPFAGTSVFGAEQHIIDVQIIQDRSGNWWLISEGNIYVGYWPNKIFTHLAQGVSEISFGGMTASSPGGQSPPMGAGTLPSANYKKTGFFEDIKIAGSNGLVDLSNYKTYIFVSDNSCYNIIDFGNQHKDLGNTFAYGGHGGFKCL</sequence>
<dbReference type="InterPro" id="IPR053168">
    <property type="entry name" value="Glutamic_endopeptidase"/>
</dbReference>
<dbReference type="InterPro" id="IPR004314">
    <property type="entry name" value="Neprosin"/>
</dbReference>
<dbReference type="Pfam" id="PF03080">
    <property type="entry name" value="Neprosin"/>
    <property type="match status" value="1"/>
</dbReference>
<dbReference type="Pfam" id="PF14365">
    <property type="entry name" value="Neprosin_AP"/>
    <property type="match status" value="1"/>
</dbReference>
<protein>
    <submittedName>
        <fullName evidence="3">Protein neprosin-like</fullName>
    </submittedName>
</protein>
<name>A0ABM4AAX2_ZIZJJ</name>